<dbReference type="SUPFAM" id="SSF53271">
    <property type="entry name" value="PRTase-like"/>
    <property type="match status" value="1"/>
</dbReference>
<dbReference type="InterPro" id="IPR029057">
    <property type="entry name" value="PRTase-like"/>
</dbReference>
<dbReference type="InterPro" id="IPR051910">
    <property type="entry name" value="ComF/GntX_DNA_util-trans"/>
</dbReference>
<dbReference type="PANTHER" id="PTHR47505">
    <property type="entry name" value="DNA UTILIZATION PROTEIN YHGH"/>
    <property type="match status" value="1"/>
</dbReference>
<evidence type="ECO:0000256" key="1">
    <source>
        <dbReference type="ARBA" id="ARBA00008007"/>
    </source>
</evidence>
<dbReference type="EMBL" id="SMGO01000002">
    <property type="protein sequence ID" value="TCK83047.1"/>
    <property type="molecule type" value="Genomic_DNA"/>
</dbReference>
<evidence type="ECO:0000313" key="4">
    <source>
        <dbReference type="Proteomes" id="UP000294616"/>
    </source>
</evidence>
<evidence type="ECO:0000259" key="2">
    <source>
        <dbReference type="Pfam" id="PF00156"/>
    </source>
</evidence>
<dbReference type="Pfam" id="PF00156">
    <property type="entry name" value="Pribosyltran"/>
    <property type="match status" value="1"/>
</dbReference>
<sequence length="231" mass="25916">MQFVQFVRDAFALLFPELCAGCNQALVHQEKRLCTHCIYNLPITHFHLDKDNLAARQLMGHAAIEEVDAFLHFSSGSIVQRIIHQIKYKNGFATAELLGELYGQQLKEASAFESCDLIIPVPLHKKRLRSRGYNQSDYFAKGLSNALNIPTDCKNLIRVAHNESQTSRSRPERFENVKGIFQLNHPESLTDKHILLVDDVLTTGATLEACSTILLKNPGVKVSIATLAFTK</sequence>
<accession>A0A4R1LW88</accession>
<dbReference type="AlphaFoldDB" id="A0A4R1LW88"/>
<evidence type="ECO:0000313" key="3">
    <source>
        <dbReference type="EMBL" id="TCK83047.1"/>
    </source>
</evidence>
<dbReference type="Gene3D" id="3.40.50.2020">
    <property type="match status" value="1"/>
</dbReference>
<dbReference type="Proteomes" id="UP000294616">
    <property type="component" value="Unassembled WGS sequence"/>
</dbReference>
<organism evidence="3 4">
    <name type="scientific">Albibacterium bauzanense</name>
    <dbReference type="NCBI Taxonomy" id="653929"/>
    <lineage>
        <taxon>Bacteria</taxon>
        <taxon>Pseudomonadati</taxon>
        <taxon>Bacteroidota</taxon>
        <taxon>Sphingobacteriia</taxon>
        <taxon>Sphingobacteriales</taxon>
        <taxon>Sphingobacteriaceae</taxon>
        <taxon>Albibacterium</taxon>
    </lineage>
</organism>
<name>A0A4R1LW88_9SPHI</name>
<proteinExistence type="inferred from homology"/>
<protein>
    <submittedName>
        <fullName evidence="3">ComF family protein</fullName>
    </submittedName>
</protein>
<reference evidence="3 4" key="1">
    <citation type="submission" date="2019-03" db="EMBL/GenBank/DDBJ databases">
        <title>Genomic Encyclopedia of Archaeal and Bacterial Type Strains, Phase II (KMG-II): from individual species to whole genera.</title>
        <authorList>
            <person name="Goeker M."/>
        </authorList>
    </citation>
    <scope>NUCLEOTIDE SEQUENCE [LARGE SCALE GENOMIC DNA]</scope>
    <source>
        <strain evidence="3 4">DSM 22554</strain>
    </source>
</reference>
<comment type="caution">
    <text evidence="3">The sequence shown here is derived from an EMBL/GenBank/DDBJ whole genome shotgun (WGS) entry which is preliminary data.</text>
</comment>
<keyword evidence="4" id="KW-1185">Reference proteome</keyword>
<comment type="similarity">
    <text evidence="1">Belongs to the ComF/GntX family.</text>
</comment>
<feature type="domain" description="Phosphoribosyltransferase" evidence="2">
    <location>
        <begin position="138"/>
        <end position="228"/>
    </location>
</feature>
<dbReference type="PANTHER" id="PTHR47505:SF1">
    <property type="entry name" value="DNA UTILIZATION PROTEIN YHGH"/>
    <property type="match status" value="1"/>
</dbReference>
<dbReference type="CDD" id="cd06223">
    <property type="entry name" value="PRTases_typeI"/>
    <property type="match status" value="1"/>
</dbReference>
<dbReference type="InterPro" id="IPR000836">
    <property type="entry name" value="PRTase_dom"/>
</dbReference>
<dbReference type="RefSeq" id="WP_132223545.1">
    <property type="nucleotide sequence ID" value="NZ_SMGO01000002.1"/>
</dbReference>
<dbReference type="OrthoDB" id="9779910at2"/>
<gene>
    <name evidence="3" type="ORF">C8N28_1634</name>
</gene>